<keyword evidence="3" id="KW-0547">Nucleotide-binding</keyword>
<keyword evidence="7" id="KW-1185">Reference proteome</keyword>
<keyword evidence="6" id="KW-0030">Aminoacyl-tRNA synthetase</keyword>
<dbReference type="SUPFAM" id="SSF52374">
    <property type="entry name" value="Nucleotidylyl transferase"/>
    <property type="match status" value="1"/>
</dbReference>
<evidence type="ECO:0000256" key="4">
    <source>
        <dbReference type="ARBA" id="ARBA00022840"/>
    </source>
</evidence>
<dbReference type="InterPro" id="IPR032678">
    <property type="entry name" value="tRNA-synt_1_cat_dom"/>
</dbReference>
<evidence type="ECO:0000256" key="3">
    <source>
        <dbReference type="ARBA" id="ARBA00022741"/>
    </source>
</evidence>
<dbReference type="AlphaFoldDB" id="A0A2T0LQY5"/>
<evidence type="ECO:0000259" key="5">
    <source>
        <dbReference type="Pfam" id="PF01406"/>
    </source>
</evidence>
<dbReference type="GO" id="GO:0006423">
    <property type="term" value="P:cysteinyl-tRNA aminoacylation"/>
    <property type="evidence" value="ECO:0007669"/>
    <property type="project" value="TreeGrafter"/>
</dbReference>
<proteinExistence type="predicted"/>
<dbReference type="PRINTS" id="PR00983">
    <property type="entry name" value="TRNASYNTHCYS"/>
</dbReference>
<evidence type="ECO:0000313" key="6">
    <source>
        <dbReference type="EMBL" id="PRX45884.1"/>
    </source>
</evidence>
<keyword evidence="2" id="KW-0436">Ligase</keyword>
<evidence type="ECO:0000256" key="1">
    <source>
        <dbReference type="ARBA" id="ARBA00011245"/>
    </source>
</evidence>
<protein>
    <submittedName>
        <fullName evidence="6">Cysteinyl-tRNA synthetase</fullName>
    </submittedName>
</protein>
<dbReference type="GO" id="GO:0004817">
    <property type="term" value="F:cysteine-tRNA ligase activity"/>
    <property type="evidence" value="ECO:0007669"/>
    <property type="project" value="TreeGrafter"/>
</dbReference>
<dbReference type="InterPro" id="IPR014729">
    <property type="entry name" value="Rossmann-like_a/b/a_fold"/>
</dbReference>
<dbReference type="GO" id="GO:0005524">
    <property type="term" value="F:ATP binding"/>
    <property type="evidence" value="ECO:0007669"/>
    <property type="project" value="UniProtKB-KW"/>
</dbReference>
<dbReference type="OrthoDB" id="9815130at2"/>
<dbReference type="InterPro" id="IPR024909">
    <property type="entry name" value="Cys-tRNA/MSH_ligase"/>
</dbReference>
<reference evidence="6 7" key="1">
    <citation type="submission" date="2018-03" db="EMBL/GenBank/DDBJ databases">
        <title>Genomic Encyclopedia of Type Strains, Phase III (KMG-III): the genomes of soil and plant-associated and newly described type strains.</title>
        <authorList>
            <person name="Whitman W."/>
        </authorList>
    </citation>
    <scope>NUCLEOTIDE SEQUENCE [LARGE SCALE GENOMIC DNA]</scope>
    <source>
        <strain evidence="6 7">CGMCC 4.7125</strain>
    </source>
</reference>
<dbReference type="GO" id="GO:0005829">
    <property type="term" value="C:cytosol"/>
    <property type="evidence" value="ECO:0007669"/>
    <property type="project" value="TreeGrafter"/>
</dbReference>
<dbReference type="Gene3D" id="3.40.50.620">
    <property type="entry name" value="HUPs"/>
    <property type="match status" value="1"/>
</dbReference>
<dbReference type="EMBL" id="PVNH01000008">
    <property type="protein sequence ID" value="PRX45884.1"/>
    <property type="molecule type" value="Genomic_DNA"/>
</dbReference>
<comment type="subunit">
    <text evidence="1">Monomer.</text>
</comment>
<keyword evidence="4" id="KW-0067">ATP-binding</keyword>
<dbReference type="PANTHER" id="PTHR10890:SF3">
    <property type="entry name" value="CYSTEINE--TRNA LIGASE, CYTOPLASMIC"/>
    <property type="match status" value="1"/>
</dbReference>
<accession>A0A2T0LQY5</accession>
<evidence type="ECO:0000313" key="7">
    <source>
        <dbReference type="Proteomes" id="UP000238362"/>
    </source>
</evidence>
<feature type="domain" description="tRNA synthetases class I catalytic" evidence="5">
    <location>
        <begin position="30"/>
        <end position="321"/>
    </location>
</feature>
<comment type="caution">
    <text evidence="6">The sequence shown here is derived from an EMBL/GenBank/DDBJ whole genome shotgun (WGS) entry which is preliminary data.</text>
</comment>
<dbReference type="Pfam" id="PF01406">
    <property type="entry name" value="tRNA-synt_1e"/>
    <property type="match status" value="1"/>
</dbReference>
<dbReference type="PANTHER" id="PTHR10890">
    <property type="entry name" value="CYSTEINYL-TRNA SYNTHETASE"/>
    <property type="match status" value="1"/>
</dbReference>
<dbReference type="RefSeq" id="WP_106180231.1">
    <property type="nucleotide sequence ID" value="NZ_PVNH01000008.1"/>
</dbReference>
<evidence type="ECO:0000256" key="2">
    <source>
        <dbReference type="ARBA" id="ARBA00022598"/>
    </source>
</evidence>
<dbReference type="Proteomes" id="UP000238362">
    <property type="component" value="Unassembled WGS sequence"/>
</dbReference>
<organism evidence="6 7">
    <name type="scientific">Prauserella shujinwangii</name>
    <dbReference type="NCBI Taxonomy" id="1453103"/>
    <lineage>
        <taxon>Bacteria</taxon>
        <taxon>Bacillati</taxon>
        <taxon>Actinomycetota</taxon>
        <taxon>Actinomycetes</taxon>
        <taxon>Pseudonocardiales</taxon>
        <taxon>Pseudonocardiaceae</taxon>
        <taxon>Prauserella</taxon>
    </lineage>
</organism>
<gene>
    <name evidence="6" type="ORF">B0I33_10830</name>
</gene>
<sequence>MLIESMTRRRPSRGATGVTLAGRRVHLLDRARIYACGITPYDVTHLGHASTFVWVDTLARALRALGVEPVVCRNVTDVDDVLDAAARRAGVRYDHFAAFQQFRFEGDMAALGVRAPDHEPRAHAYIDPVIRLAGALVEAGAAYERDGGVYFRGRDVVARAGLAEAEALRLAGEFGGRPDDPAKDDPFDVAVWQPAEEDHPAWDSPWGPGRPGWHAECVAMAVSVFGVGVDVHAGGEDLRFPHHAYHAAMAEALTGVTPYARAWLHAGTVRVGGAKMAKSAGNLVLLEDLLATHPAPVVRTLIVDRPWARSWEYQPALLDRAAERLESLHRAAGRPHEAREADVERLRALLAADLDVSGALDLAVETGGGTARVLTTALGLS</sequence>
<name>A0A2T0LQY5_9PSEU</name>